<dbReference type="AlphaFoldDB" id="R4V0G0"/>
<protein>
    <submittedName>
        <fullName evidence="1">Uncharacterized protein</fullName>
    </submittedName>
</protein>
<name>R4V0G0_COPFO</name>
<proteinExistence type="evidence at transcript level"/>
<dbReference type="EMBL" id="KC632263">
    <property type="protein sequence ID" value="AGM32077.1"/>
    <property type="molecule type" value="mRNA"/>
</dbReference>
<accession>R4V0G0</accession>
<reference evidence="1" key="1">
    <citation type="submission" date="2013-02" db="EMBL/GenBank/DDBJ databases">
        <title>Immune-Related transcriptome of Coptotermes formosanus Shiraki workers: the defense mechanism.</title>
        <authorList>
            <person name="Hussain A."/>
            <person name="Li Y.F."/>
            <person name="Wen S.Y."/>
        </authorList>
    </citation>
    <scope>NUCLEOTIDE SEQUENCE</scope>
</reference>
<organism evidence="1">
    <name type="scientific">Coptotermes formosanus</name>
    <name type="common">Formosan subterranean termite</name>
    <dbReference type="NCBI Taxonomy" id="36987"/>
    <lineage>
        <taxon>Eukaryota</taxon>
        <taxon>Metazoa</taxon>
        <taxon>Ecdysozoa</taxon>
        <taxon>Arthropoda</taxon>
        <taxon>Hexapoda</taxon>
        <taxon>Insecta</taxon>
        <taxon>Pterygota</taxon>
        <taxon>Neoptera</taxon>
        <taxon>Polyneoptera</taxon>
        <taxon>Dictyoptera</taxon>
        <taxon>Blattodea</taxon>
        <taxon>Blattoidea</taxon>
        <taxon>Termitoidae</taxon>
        <taxon>Rhinotermitidae</taxon>
        <taxon>Coptotermes</taxon>
    </lineage>
</organism>
<sequence length="89" mass="10031">MVLNVKRMVFWDVISCGLVKGTSVVEEPAASIFSESSAVHMETGNFSERLLRIYQTACHHILEDCGIMRQSVYYCLYVSSHVLSPAIFK</sequence>
<evidence type="ECO:0000313" key="1">
    <source>
        <dbReference type="EMBL" id="AGM32077.1"/>
    </source>
</evidence>